<evidence type="ECO:0000313" key="5">
    <source>
        <dbReference type="EMBL" id="PKU26594.1"/>
    </source>
</evidence>
<dbReference type="InterPro" id="IPR036390">
    <property type="entry name" value="WH_DNA-bd_sf"/>
</dbReference>
<keyword evidence="1" id="KW-0805">Transcription regulation</keyword>
<dbReference type="PRINTS" id="PR00035">
    <property type="entry name" value="HTHGNTR"/>
</dbReference>
<feature type="domain" description="HTH gntR-type" evidence="4">
    <location>
        <begin position="11"/>
        <end position="78"/>
    </location>
</feature>
<name>A0A2N3Q1Q9_9PROT</name>
<dbReference type="Pfam" id="PF00392">
    <property type="entry name" value="GntR"/>
    <property type="match status" value="1"/>
</dbReference>
<keyword evidence="3" id="KW-0804">Transcription</keyword>
<dbReference type="OrthoDB" id="9812290at2"/>
<dbReference type="GO" id="GO:0003677">
    <property type="term" value="F:DNA binding"/>
    <property type="evidence" value="ECO:0007669"/>
    <property type="project" value="UniProtKB-KW"/>
</dbReference>
<organism evidence="5 6">
    <name type="scientific">Telmatospirillum siberiense</name>
    <dbReference type="NCBI Taxonomy" id="382514"/>
    <lineage>
        <taxon>Bacteria</taxon>
        <taxon>Pseudomonadati</taxon>
        <taxon>Pseudomonadota</taxon>
        <taxon>Alphaproteobacteria</taxon>
        <taxon>Rhodospirillales</taxon>
        <taxon>Rhodospirillaceae</taxon>
        <taxon>Telmatospirillum</taxon>
    </lineage>
</organism>
<dbReference type="InterPro" id="IPR008920">
    <property type="entry name" value="TF_FadR/GntR_C"/>
</dbReference>
<dbReference type="InterPro" id="IPR011711">
    <property type="entry name" value="GntR_C"/>
</dbReference>
<dbReference type="Pfam" id="PF07729">
    <property type="entry name" value="FCD"/>
    <property type="match status" value="1"/>
</dbReference>
<dbReference type="PANTHER" id="PTHR43537:SF49">
    <property type="entry name" value="TRANSCRIPTIONAL REGULATORY PROTEIN"/>
    <property type="match status" value="1"/>
</dbReference>
<dbReference type="EMBL" id="PIUM01000001">
    <property type="protein sequence ID" value="PKU26594.1"/>
    <property type="molecule type" value="Genomic_DNA"/>
</dbReference>
<dbReference type="InterPro" id="IPR000524">
    <property type="entry name" value="Tscrpt_reg_HTH_GntR"/>
</dbReference>
<evidence type="ECO:0000259" key="4">
    <source>
        <dbReference type="PROSITE" id="PS50949"/>
    </source>
</evidence>
<sequence length="236" mass="26675">MTDIPEEYRNASRGEYVYCVLRDAIQSGKYRPGERVREDEIARALGVSRTPVREALHRLSERGLLELASGRGLVVVELNKQQMVELYAMREMLEGAAAGLAAQHASPAEIDTMSRLLEELRTAGEDSEKVAYLNRLLHQTIYDAAHNRYLLQTLNELRDAMALLRDTTFAVSGRPAAADIEHQAIVLAIQKRSPDHAEQAARFHIREAQRARMELQFQLYADSNGRHRQPRTALDS</sequence>
<dbReference type="SUPFAM" id="SSF48008">
    <property type="entry name" value="GntR ligand-binding domain-like"/>
    <property type="match status" value="1"/>
</dbReference>
<accession>A0A2N3Q1Q9</accession>
<dbReference type="PANTHER" id="PTHR43537">
    <property type="entry name" value="TRANSCRIPTIONAL REGULATOR, GNTR FAMILY"/>
    <property type="match status" value="1"/>
</dbReference>
<dbReference type="Gene3D" id="1.20.120.530">
    <property type="entry name" value="GntR ligand-binding domain-like"/>
    <property type="match status" value="1"/>
</dbReference>
<dbReference type="Gene3D" id="1.10.10.10">
    <property type="entry name" value="Winged helix-like DNA-binding domain superfamily/Winged helix DNA-binding domain"/>
    <property type="match status" value="1"/>
</dbReference>
<reference evidence="6" key="1">
    <citation type="submission" date="2017-12" db="EMBL/GenBank/DDBJ databases">
        <title>Draft genome sequence of Telmatospirillum siberiense 26-4b1T, an acidotolerant peatland alphaproteobacterium potentially involved in sulfur cycling.</title>
        <authorList>
            <person name="Hausmann B."/>
            <person name="Pjevac P."/>
            <person name="Schreck K."/>
            <person name="Herbold C.W."/>
            <person name="Daims H."/>
            <person name="Wagner M."/>
            <person name="Pester M."/>
            <person name="Loy A."/>
        </authorList>
    </citation>
    <scope>NUCLEOTIDE SEQUENCE [LARGE SCALE GENOMIC DNA]</scope>
    <source>
        <strain evidence="6">26-4b1</strain>
    </source>
</reference>
<evidence type="ECO:0000313" key="6">
    <source>
        <dbReference type="Proteomes" id="UP000233293"/>
    </source>
</evidence>
<comment type="caution">
    <text evidence="5">The sequence shown here is derived from an EMBL/GenBank/DDBJ whole genome shotgun (WGS) entry which is preliminary data.</text>
</comment>
<dbReference type="AlphaFoldDB" id="A0A2N3Q1Q9"/>
<dbReference type="InterPro" id="IPR036388">
    <property type="entry name" value="WH-like_DNA-bd_sf"/>
</dbReference>
<dbReference type="GO" id="GO:0003700">
    <property type="term" value="F:DNA-binding transcription factor activity"/>
    <property type="evidence" value="ECO:0007669"/>
    <property type="project" value="InterPro"/>
</dbReference>
<keyword evidence="6" id="KW-1185">Reference proteome</keyword>
<evidence type="ECO:0000256" key="2">
    <source>
        <dbReference type="ARBA" id="ARBA00023125"/>
    </source>
</evidence>
<dbReference type="PROSITE" id="PS50949">
    <property type="entry name" value="HTH_GNTR"/>
    <property type="match status" value="1"/>
</dbReference>
<evidence type="ECO:0000256" key="1">
    <source>
        <dbReference type="ARBA" id="ARBA00023015"/>
    </source>
</evidence>
<protein>
    <submittedName>
        <fullName evidence="5">GntR family transcriptional regulator</fullName>
    </submittedName>
</protein>
<dbReference type="CDD" id="cd07377">
    <property type="entry name" value="WHTH_GntR"/>
    <property type="match status" value="1"/>
</dbReference>
<gene>
    <name evidence="5" type="ORF">CWS72_01800</name>
</gene>
<dbReference type="Proteomes" id="UP000233293">
    <property type="component" value="Unassembled WGS sequence"/>
</dbReference>
<proteinExistence type="predicted"/>
<dbReference type="RefSeq" id="WP_101248825.1">
    <property type="nucleotide sequence ID" value="NZ_PIUM01000001.1"/>
</dbReference>
<keyword evidence="2" id="KW-0238">DNA-binding</keyword>
<evidence type="ECO:0000256" key="3">
    <source>
        <dbReference type="ARBA" id="ARBA00023163"/>
    </source>
</evidence>
<dbReference type="SMART" id="SM00895">
    <property type="entry name" value="FCD"/>
    <property type="match status" value="1"/>
</dbReference>
<dbReference type="SUPFAM" id="SSF46785">
    <property type="entry name" value="Winged helix' DNA-binding domain"/>
    <property type="match status" value="1"/>
</dbReference>
<dbReference type="SMART" id="SM00345">
    <property type="entry name" value="HTH_GNTR"/>
    <property type="match status" value="1"/>
</dbReference>